<evidence type="ECO:0000313" key="3">
    <source>
        <dbReference type="Proteomes" id="UP000062043"/>
    </source>
</evidence>
<proteinExistence type="predicted"/>
<evidence type="ECO:0000313" key="2">
    <source>
        <dbReference type="EMBL" id="AJC70950.1"/>
    </source>
</evidence>
<evidence type="ECO:0000256" key="1">
    <source>
        <dbReference type="SAM" id="Phobius"/>
    </source>
</evidence>
<dbReference type="GO" id="GO:0005886">
    <property type="term" value="C:plasma membrane"/>
    <property type="evidence" value="ECO:0007669"/>
    <property type="project" value="UniProtKB-SubCell"/>
</dbReference>
<keyword evidence="1" id="KW-1133">Transmembrane helix</keyword>
<dbReference type="PANTHER" id="PTHR43471">
    <property type="entry name" value="ABC TRANSPORTER PERMEASE"/>
    <property type="match status" value="1"/>
</dbReference>
<gene>
    <name evidence="2" type="ORF">X802_01195</name>
</gene>
<dbReference type="KEGG" id="tgy:X802_01195"/>
<sequence length="326" mass="36221">MMWGLILELKQSIRSKKVIGTLGIMLLLYVPFFYILKRYGDPSSMDVQTIVAHMIDFLSGMSMFFIAILALLMGATAINSEIEKGTLRIALSKPISRLGYIGGKMLAQAAVIFLALLFSTAVAIAGLALIGAPLSGTLVREVFLLNMVLFLGLVQLLFLGYLLSTFVKSSTTALGLALVLFFVISLIAPAIVTFIAMENTSEYSDDTYQEYATKYLFFDPTTQVNLVLKDRNEMRCYEYVEVRNSQTGDVIQRNTTEIPSCNDYKHTSEVHESNGAVTSRGCYCNETYAGIAHSVGKNKTNFAILIGMTFVYGLLTIWRFLRMDLR</sequence>
<keyword evidence="3" id="KW-1185">Reference proteome</keyword>
<dbReference type="Pfam" id="PF12679">
    <property type="entry name" value="ABC2_membrane_2"/>
    <property type="match status" value="1"/>
</dbReference>
<dbReference type="PATRIC" id="fig|1432656.3.peg.236"/>
<dbReference type="RefSeq" id="WP_062370275.1">
    <property type="nucleotide sequence ID" value="NZ_CP007140.1"/>
</dbReference>
<accession>A0A0X1KI74</accession>
<dbReference type="AlphaFoldDB" id="A0A0X1KI74"/>
<protein>
    <submittedName>
        <fullName evidence="2">Membrane protein</fullName>
    </submittedName>
</protein>
<name>A0A0X1KI74_9EURY</name>
<dbReference type="Proteomes" id="UP000062043">
    <property type="component" value="Chromosome"/>
</dbReference>
<feature type="transmembrane region" description="Helical" evidence="1">
    <location>
        <begin position="175"/>
        <end position="197"/>
    </location>
</feature>
<feature type="transmembrane region" description="Helical" evidence="1">
    <location>
        <begin position="18"/>
        <end position="37"/>
    </location>
</feature>
<organism evidence="2 3">
    <name type="scientific">Thermococcus guaymasensis DSM 11113</name>
    <dbReference type="NCBI Taxonomy" id="1432656"/>
    <lineage>
        <taxon>Archaea</taxon>
        <taxon>Methanobacteriati</taxon>
        <taxon>Methanobacteriota</taxon>
        <taxon>Thermococci</taxon>
        <taxon>Thermococcales</taxon>
        <taxon>Thermococcaceae</taxon>
        <taxon>Thermococcus</taxon>
    </lineage>
</organism>
<dbReference type="GeneID" id="27134277"/>
<feature type="transmembrane region" description="Helical" evidence="1">
    <location>
        <begin position="106"/>
        <end position="130"/>
    </location>
</feature>
<feature type="transmembrane region" description="Helical" evidence="1">
    <location>
        <begin position="142"/>
        <end position="163"/>
    </location>
</feature>
<feature type="transmembrane region" description="Helical" evidence="1">
    <location>
        <begin position="57"/>
        <end position="78"/>
    </location>
</feature>
<keyword evidence="1" id="KW-0812">Transmembrane</keyword>
<feature type="transmembrane region" description="Helical" evidence="1">
    <location>
        <begin position="302"/>
        <end position="321"/>
    </location>
</feature>
<reference evidence="2 3" key="1">
    <citation type="submission" date="2014-01" db="EMBL/GenBank/DDBJ databases">
        <title>Genome sequencing of Thermococcus guaymasensis.</title>
        <authorList>
            <person name="Zhang X."/>
            <person name="Alvare G."/>
            <person name="Fristensky B."/>
            <person name="Chen L."/>
            <person name="Suen T."/>
            <person name="Chen Q."/>
            <person name="Ma K."/>
        </authorList>
    </citation>
    <scope>NUCLEOTIDE SEQUENCE [LARGE SCALE GENOMIC DNA]</scope>
    <source>
        <strain evidence="2 3">DSM 11113</strain>
    </source>
</reference>
<dbReference type="EMBL" id="CP007140">
    <property type="protein sequence ID" value="AJC70950.1"/>
    <property type="molecule type" value="Genomic_DNA"/>
</dbReference>
<keyword evidence="1" id="KW-0472">Membrane</keyword>
<dbReference type="OrthoDB" id="86287at2157"/>
<dbReference type="PANTHER" id="PTHR43471:SF12">
    <property type="entry name" value="HYPOTHETICAL MEMBRANE PROTEIN, CONSERVED"/>
    <property type="match status" value="1"/>
</dbReference>
<dbReference type="GO" id="GO:0140359">
    <property type="term" value="F:ABC-type transporter activity"/>
    <property type="evidence" value="ECO:0007669"/>
    <property type="project" value="InterPro"/>
</dbReference>
<dbReference type="STRING" id="1432656.X802_01195"/>